<dbReference type="GO" id="GO:0004740">
    <property type="term" value="F:pyruvate dehydrogenase (acetyl-transferring) kinase activity"/>
    <property type="evidence" value="ECO:0007669"/>
    <property type="project" value="UniProtKB-EC"/>
</dbReference>
<dbReference type="Gene3D" id="3.30.40.10">
    <property type="entry name" value="Zinc/RING finger domain, C3HC4 (zinc finger)"/>
    <property type="match status" value="1"/>
</dbReference>
<dbReference type="GO" id="GO:0005759">
    <property type="term" value="C:mitochondrial matrix"/>
    <property type="evidence" value="ECO:0007669"/>
    <property type="project" value="UniProtKB-SubCell"/>
</dbReference>
<dbReference type="Pfam" id="PF10436">
    <property type="entry name" value="BCDHK_Adom3"/>
    <property type="match status" value="1"/>
</dbReference>
<dbReference type="Gene3D" id="3.30.565.10">
    <property type="entry name" value="Histidine kinase-like ATPase, C-terminal domain"/>
    <property type="match status" value="1"/>
</dbReference>
<dbReference type="InterPro" id="IPR018955">
    <property type="entry name" value="BCDHK/PDK_N"/>
</dbReference>
<dbReference type="EMBL" id="CAMXCT030003146">
    <property type="protein sequence ID" value="CAL4790033.1"/>
    <property type="molecule type" value="Genomic_DNA"/>
</dbReference>
<keyword evidence="14" id="KW-1185">Reference proteome</keyword>
<feature type="compositionally biased region" description="Low complexity" evidence="9">
    <location>
        <begin position="56"/>
        <end position="69"/>
    </location>
</feature>
<dbReference type="GO" id="GO:0005524">
    <property type="term" value="F:ATP binding"/>
    <property type="evidence" value="ECO:0007669"/>
    <property type="project" value="UniProtKB-UniRule"/>
</dbReference>
<evidence type="ECO:0000256" key="4">
    <source>
        <dbReference type="ARBA" id="ARBA00022777"/>
    </source>
</evidence>
<dbReference type="EC" id="2.7.11.-" evidence="8"/>
<dbReference type="EMBL" id="CAMXCT010003146">
    <property type="protein sequence ID" value="CAI4002721.1"/>
    <property type="molecule type" value="Genomic_DNA"/>
</dbReference>
<feature type="region of interest" description="Disordered" evidence="9">
    <location>
        <begin position="92"/>
        <end position="113"/>
    </location>
</feature>
<evidence type="ECO:0000256" key="9">
    <source>
        <dbReference type="SAM" id="MobiDB-lite"/>
    </source>
</evidence>
<keyword evidence="10" id="KW-0472">Membrane</keyword>
<evidence type="ECO:0000256" key="7">
    <source>
        <dbReference type="ARBA" id="ARBA00048201"/>
    </source>
</evidence>
<dbReference type="Pfam" id="PF02518">
    <property type="entry name" value="HATPase_c"/>
    <property type="match status" value="1"/>
</dbReference>
<feature type="transmembrane region" description="Helical" evidence="10">
    <location>
        <begin position="279"/>
        <end position="298"/>
    </location>
</feature>
<dbReference type="Gene3D" id="1.20.140.20">
    <property type="entry name" value="Alpha-ketoacid/pyruvate dehydrogenase kinase, N-terminal domain"/>
    <property type="match status" value="1"/>
</dbReference>
<feature type="region of interest" description="Disordered" evidence="9">
    <location>
        <begin position="1"/>
        <end position="78"/>
    </location>
</feature>
<evidence type="ECO:0000313" key="12">
    <source>
        <dbReference type="EMBL" id="CAI4002721.1"/>
    </source>
</evidence>
<dbReference type="GO" id="GO:0010906">
    <property type="term" value="P:regulation of glucose metabolic process"/>
    <property type="evidence" value="ECO:0007669"/>
    <property type="project" value="TreeGrafter"/>
</dbReference>
<feature type="compositionally biased region" description="Polar residues" evidence="9">
    <location>
        <begin position="36"/>
        <end position="45"/>
    </location>
</feature>
<dbReference type="Proteomes" id="UP001152797">
    <property type="component" value="Unassembled WGS sequence"/>
</dbReference>
<organism evidence="12">
    <name type="scientific">Cladocopium goreaui</name>
    <dbReference type="NCBI Taxonomy" id="2562237"/>
    <lineage>
        <taxon>Eukaryota</taxon>
        <taxon>Sar</taxon>
        <taxon>Alveolata</taxon>
        <taxon>Dinophyceae</taxon>
        <taxon>Suessiales</taxon>
        <taxon>Symbiodiniaceae</taxon>
        <taxon>Cladocopium</taxon>
    </lineage>
</organism>
<dbReference type="InterPro" id="IPR013083">
    <property type="entry name" value="Znf_RING/FYVE/PHD"/>
</dbReference>
<evidence type="ECO:0000256" key="5">
    <source>
        <dbReference type="ARBA" id="ARBA00022840"/>
    </source>
</evidence>
<evidence type="ECO:0000256" key="1">
    <source>
        <dbReference type="ARBA" id="ARBA00006155"/>
    </source>
</evidence>
<keyword evidence="6 8" id="KW-0496">Mitochondrion</keyword>
<dbReference type="InterPro" id="IPR005467">
    <property type="entry name" value="His_kinase_dom"/>
</dbReference>
<evidence type="ECO:0000256" key="8">
    <source>
        <dbReference type="RuleBase" id="RU366032"/>
    </source>
</evidence>
<dbReference type="InterPro" id="IPR036890">
    <property type="entry name" value="HATPase_C_sf"/>
</dbReference>
<dbReference type="PROSITE" id="PS50109">
    <property type="entry name" value="HIS_KIN"/>
    <property type="match status" value="1"/>
</dbReference>
<reference evidence="13 14" key="2">
    <citation type="submission" date="2024-05" db="EMBL/GenBank/DDBJ databases">
        <authorList>
            <person name="Chen Y."/>
            <person name="Shah S."/>
            <person name="Dougan E. K."/>
            <person name="Thang M."/>
            <person name="Chan C."/>
        </authorList>
    </citation>
    <scope>NUCLEOTIDE SEQUENCE [LARGE SCALE GENOMIC DNA]</scope>
</reference>
<feature type="transmembrane region" description="Helical" evidence="10">
    <location>
        <begin position="307"/>
        <end position="329"/>
    </location>
</feature>
<dbReference type="InterPro" id="IPR036784">
    <property type="entry name" value="AK/P_DHK_N_sf"/>
</dbReference>
<evidence type="ECO:0000256" key="6">
    <source>
        <dbReference type="ARBA" id="ARBA00023128"/>
    </source>
</evidence>
<evidence type="ECO:0000313" key="14">
    <source>
        <dbReference type="Proteomes" id="UP001152797"/>
    </source>
</evidence>
<evidence type="ECO:0000256" key="10">
    <source>
        <dbReference type="SAM" id="Phobius"/>
    </source>
</evidence>
<sequence length="752" mass="83446">MEGCAEASKRPLLEEEDPSHPVLSRAAPRPDPDTTPGDSSESYSLLQDDVTREISPHGPSPGRNPGRSPQGAEPLQASLPTGGVLHLLQTEDVPRSEPRPMERMPEIHQRSASSAEDSVVIEMHSMGQDGSRELLPVVSGAANATRQGDDRNCFICLQDSDKDNPLVSCCSTCYACTHRRCWREWRNNQHRTALRSHLLGLRMQTNHMLRCTICKSGTAMVEGEENGLSWMNELMCGGEPSENSLLGRLVALGNRRDDSDEDPEAQLEDLIDTRTCVALVIYLGMLIVAIIIACLLIVTQGFWAGDVVLCCIIALYELSVLQLVMLAILRRRDIATTATQQTRQTEEAPSTQNDDADCRLQKQQKNLPFARGICGTMRHQDGGQSVTISQDRLQEFIRAELSYFASRHTQALSLEQIVEASTPGKVARLVHKELPFRFAARIKHIEAVAGWEKQLELKQLHEIFMDSFSDLRLAEPPDTEESALTLNDLKEYTEVIRSVRKRHMPVVALLAEAVRKMTLSDPWMEGDDFQSWADTFLLSRISTEMLTSHYMAVVDWHDSVTEAAELLGSDHIGIVDTKCNPGKICEEAAKAVQAMYANPKYSRRGHDDLKVEVHCHSESGSEEAIAFSYIPKYLFYIVQELIKNSARATVEACEVDGRRSLSERPIVVTVCADQKQVAIRIADQGGGFPFGKAEEIWSYLFSTSKQPFQEYLESGSPMAGWGVGLALGRLYARYLGGSLQLMNVPGTGVDAC</sequence>
<keyword evidence="2 8" id="KW-0808">Transferase</keyword>
<comment type="similarity">
    <text evidence="1 8">Belongs to the PDK/BCKDK protein kinase family.</text>
</comment>
<evidence type="ECO:0000313" key="13">
    <source>
        <dbReference type="EMBL" id="CAL4790033.1"/>
    </source>
</evidence>
<dbReference type="SUPFAM" id="SSF69012">
    <property type="entry name" value="alpha-ketoacid dehydrogenase kinase, N-terminal domain"/>
    <property type="match status" value="1"/>
</dbReference>
<protein>
    <recommendedName>
        <fullName evidence="8">Protein-serine/threonine kinase</fullName>
        <ecNumber evidence="8">2.7.11.-</ecNumber>
    </recommendedName>
</protein>
<dbReference type="PANTHER" id="PTHR11947:SF3">
    <property type="entry name" value="[PYRUVATE DEHYDROGENASE (ACETYL-TRANSFERRING)] KINASE, MITOCHONDRIAL"/>
    <property type="match status" value="1"/>
</dbReference>
<keyword evidence="10" id="KW-1133">Transmembrane helix</keyword>
<comment type="subcellular location">
    <subcellularLocation>
        <location evidence="8">Mitochondrion matrix</location>
    </subcellularLocation>
</comment>
<dbReference type="OrthoDB" id="241648at2759"/>
<feature type="domain" description="Histidine kinase" evidence="11">
    <location>
        <begin position="634"/>
        <end position="752"/>
    </location>
</feature>
<evidence type="ECO:0000256" key="2">
    <source>
        <dbReference type="ARBA" id="ARBA00022679"/>
    </source>
</evidence>
<evidence type="ECO:0000259" key="11">
    <source>
        <dbReference type="PROSITE" id="PS50109"/>
    </source>
</evidence>
<dbReference type="AlphaFoldDB" id="A0A9P1D4H4"/>
<feature type="compositionally biased region" description="Basic and acidic residues" evidence="9">
    <location>
        <begin position="92"/>
        <end position="109"/>
    </location>
</feature>
<comment type="caution">
    <text evidence="12">The sequence shown here is derived from an EMBL/GenBank/DDBJ whole genome shotgun (WGS) entry which is preliminary data.</text>
</comment>
<gene>
    <name evidence="12" type="ORF">C1SCF055_LOCUS28657</name>
</gene>
<keyword evidence="5 8" id="KW-0067">ATP-binding</keyword>
<dbReference type="EMBL" id="CAMXCT020003146">
    <property type="protein sequence ID" value="CAL1156096.1"/>
    <property type="molecule type" value="Genomic_DNA"/>
</dbReference>
<comment type="catalytic activity">
    <reaction evidence="7">
        <text>L-seryl-[pyruvate dehydrogenase E1 alpha subunit] + ATP = O-phospho-L-seryl-[pyruvate dehydrogenase E1 alpha subunit] + ADP + H(+)</text>
        <dbReference type="Rhea" id="RHEA:23052"/>
        <dbReference type="Rhea" id="RHEA-COMP:13689"/>
        <dbReference type="Rhea" id="RHEA-COMP:13690"/>
        <dbReference type="ChEBI" id="CHEBI:15378"/>
        <dbReference type="ChEBI" id="CHEBI:29999"/>
        <dbReference type="ChEBI" id="CHEBI:30616"/>
        <dbReference type="ChEBI" id="CHEBI:83421"/>
        <dbReference type="ChEBI" id="CHEBI:456216"/>
        <dbReference type="EC" id="2.7.11.2"/>
    </reaction>
</comment>
<evidence type="ECO:0000256" key="3">
    <source>
        <dbReference type="ARBA" id="ARBA00022741"/>
    </source>
</evidence>
<keyword evidence="3 8" id="KW-0547">Nucleotide-binding</keyword>
<dbReference type="PANTHER" id="PTHR11947">
    <property type="entry name" value="PYRUVATE DEHYDROGENASE KINASE"/>
    <property type="match status" value="1"/>
</dbReference>
<dbReference type="SUPFAM" id="SSF55874">
    <property type="entry name" value="ATPase domain of HSP90 chaperone/DNA topoisomerase II/histidine kinase"/>
    <property type="match status" value="1"/>
</dbReference>
<proteinExistence type="inferred from homology"/>
<reference evidence="12" key="1">
    <citation type="submission" date="2022-10" db="EMBL/GenBank/DDBJ databases">
        <authorList>
            <person name="Chen Y."/>
            <person name="Dougan E. K."/>
            <person name="Chan C."/>
            <person name="Rhodes N."/>
            <person name="Thang M."/>
        </authorList>
    </citation>
    <scope>NUCLEOTIDE SEQUENCE</scope>
</reference>
<dbReference type="InterPro" id="IPR039028">
    <property type="entry name" value="BCKD/PDK"/>
</dbReference>
<accession>A0A9P1D4H4</accession>
<keyword evidence="10" id="KW-0812">Transmembrane</keyword>
<dbReference type="InterPro" id="IPR003594">
    <property type="entry name" value="HATPase_dom"/>
</dbReference>
<name>A0A9P1D4H4_9DINO</name>
<keyword evidence="4 8" id="KW-0418">Kinase</keyword>